<evidence type="ECO:0000313" key="2">
    <source>
        <dbReference type="EMBL" id="RYC15668.1"/>
    </source>
</evidence>
<organism evidence="2 3">
    <name type="scientific">Ciceribacter ferrooxidans</name>
    <dbReference type="NCBI Taxonomy" id="2509717"/>
    <lineage>
        <taxon>Bacteria</taxon>
        <taxon>Pseudomonadati</taxon>
        <taxon>Pseudomonadota</taxon>
        <taxon>Alphaproteobacteria</taxon>
        <taxon>Hyphomicrobiales</taxon>
        <taxon>Rhizobiaceae</taxon>
        <taxon>Ciceribacter</taxon>
    </lineage>
</organism>
<dbReference type="Pfam" id="PF04972">
    <property type="entry name" value="BON"/>
    <property type="match status" value="2"/>
</dbReference>
<dbReference type="InterPro" id="IPR007055">
    <property type="entry name" value="BON_dom"/>
</dbReference>
<dbReference type="PANTHER" id="PTHR34606">
    <property type="entry name" value="BON DOMAIN-CONTAINING PROTEIN"/>
    <property type="match status" value="1"/>
</dbReference>
<gene>
    <name evidence="2" type="ORF">EUU22_08585</name>
</gene>
<evidence type="ECO:0000259" key="1">
    <source>
        <dbReference type="PROSITE" id="PS50914"/>
    </source>
</evidence>
<proteinExistence type="predicted"/>
<dbReference type="EMBL" id="SDVB01000191">
    <property type="protein sequence ID" value="RYC15668.1"/>
    <property type="molecule type" value="Genomic_DNA"/>
</dbReference>
<dbReference type="Gene3D" id="3.30.1340.30">
    <property type="match status" value="1"/>
</dbReference>
<dbReference type="OrthoDB" id="870892at2"/>
<dbReference type="InterPro" id="IPR051686">
    <property type="entry name" value="Lipoprotein_DolP"/>
</dbReference>
<protein>
    <submittedName>
        <fullName evidence="2">BON domain-containing protein</fullName>
    </submittedName>
</protein>
<keyword evidence="3" id="KW-1185">Reference proteome</keyword>
<dbReference type="AlphaFoldDB" id="A0A4Q2TB83"/>
<comment type="caution">
    <text evidence="2">The sequence shown here is derived from an EMBL/GenBank/DDBJ whole genome shotgun (WGS) entry which is preliminary data.</text>
</comment>
<evidence type="ECO:0000313" key="3">
    <source>
        <dbReference type="Proteomes" id="UP000291088"/>
    </source>
</evidence>
<feature type="domain" description="BON" evidence="1">
    <location>
        <begin position="194"/>
        <end position="262"/>
    </location>
</feature>
<accession>A0A4Q2TB83</accession>
<name>A0A4Q2TB83_9HYPH</name>
<sequence>MFRRTDMHLDEVTEDLMFGLEPERIRKIVDELRGRLSGESRLGSRFKADGLSLEGDGTLIFEAEVDGVAQKKLALEIAAAMPDVVATVDRVRVKPASPMGDAEILARLRREYAEDPALASLNVEEIRGGHCETISKSPDAHGDIDYEVVDGVVTLNGSVPGLTIKRYIGLLAWWVPGSRDVINGIVAGDDDEDSADRIAEAVRLALEKDPYVDAAQVKVGVRNRTVRLTGYLPSDDQRRMAENDAWYIFGVDEVVNEIAVGP</sequence>
<reference evidence="2 3" key="1">
    <citation type="submission" date="2019-01" db="EMBL/GenBank/DDBJ databases">
        <authorList>
            <person name="Deng T."/>
        </authorList>
    </citation>
    <scope>NUCLEOTIDE SEQUENCE [LARGE SCALE GENOMIC DNA]</scope>
    <source>
        <strain evidence="2 3">F8825</strain>
    </source>
</reference>
<dbReference type="PROSITE" id="PS50914">
    <property type="entry name" value="BON"/>
    <property type="match status" value="1"/>
</dbReference>
<dbReference type="PANTHER" id="PTHR34606:SF15">
    <property type="entry name" value="BON DOMAIN-CONTAINING PROTEIN"/>
    <property type="match status" value="1"/>
</dbReference>
<dbReference type="Proteomes" id="UP000291088">
    <property type="component" value="Unassembled WGS sequence"/>
</dbReference>